<organism evidence="2 3">
    <name type="scientific">Vitis vinifera</name>
    <name type="common">Grape</name>
    <dbReference type="NCBI Taxonomy" id="29760"/>
    <lineage>
        <taxon>Eukaryota</taxon>
        <taxon>Viridiplantae</taxon>
        <taxon>Streptophyta</taxon>
        <taxon>Embryophyta</taxon>
        <taxon>Tracheophyta</taxon>
        <taxon>Spermatophyta</taxon>
        <taxon>Magnoliopsida</taxon>
        <taxon>eudicotyledons</taxon>
        <taxon>Gunneridae</taxon>
        <taxon>Pentapetalae</taxon>
        <taxon>rosids</taxon>
        <taxon>Vitales</taxon>
        <taxon>Vitaceae</taxon>
        <taxon>Viteae</taxon>
        <taxon>Vitis</taxon>
    </lineage>
</organism>
<gene>
    <name evidence="2" type="ORF">CK203_011801</name>
</gene>
<comment type="caution">
    <text evidence="2">The sequence shown here is derived from an EMBL/GenBank/DDBJ whole genome shotgun (WGS) entry which is preliminary data.</text>
</comment>
<feature type="region of interest" description="Disordered" evidence="1">
    <location>
        <begin position="29"/>
        <end position="75"/>
    </location>
</feature>
<sequence length="199" mass="20537">MAEIDYQAKATSAPTNGRLKIFGFNVSEDEDVESSKTPSGSPESGGFPATGDRKYECQRETAAQARSNASHPKRRHFLHPKPHDICVRAAPPSPGSGGACGGSGGAAPQSASWVYVPRGPPPFHVSHGCVFPSSSGRGAATLSYAGGVGESTLTTSAPQSRAHGRVDAPSLSSYMALLCSPGSTGLNSKADVYFPSQIM</sequence>
<name>A0A438JUI0_VITVI</name>
<accession>A0A438JUI0</accession>
<reference evidence="2 3" key="1">
    <citation type="journal article" date="2018" name="PLoS Genet.">
        <title>Population sequencing reveals clonal diversity and ancestral inbreeding in the grapevine cultivar Chardonnay.</title>
        <authorList>
            <person name="Roach M.J."/>
            <person name="Johnson D.L."/>
            <person name="Bohlmann J."/>
            <person name="van Vuuren H.J."/>
            <person name="Jones S.J."/>
            <person name="Pretorius I.S."/>
            <person name="Schmidt S.A."/>
            <person name="Borneman A.R."/>
        </authorList>
    </citation>
    <scope>NUCLEOTIDE SEQUENCE [LARGE SCALE GENOMIC DNA]</scope>
    <source>
        <strain evidence="3">cv. Chardonnay</strain>
        <tissue evidence="2">Leaf</tissue>
    </source>
</reference>
<evidence type="ECO:0000313" key="2">
    <source>
        <dbReference type="EMBL" id="RVX12579.1"/>
    </source>
</evidence>
<dbReference type="EMBL" id="QGNW01000027">
    <property type="protein sequence ID" value="RVX12579.1"/>
    <property type="molecule type" value="Genomic_DNA"/>
</dbReference>
<evidence type="ECO:0000256" key="1">
    <source>
        <dbReference type="SAM" id="MobiDB-lite"/>
    </source>
</evidence>
<dbReference type="AlphaFoldDB" id="A0A438JUI0"/>
<dbReference type="Proteomes" id="UP000288805">
    <property type="component" value="Unassembled WGS sequence"/>
</dbReference>
<protein>
    <submittedName>
        <fullName evidence="2">Uncharacterized protein</fullName>
    </submittedName>
</protein>
<proteinExistence type="predicted"/>
<evidence type="ECO:0000313" key="3">
    <source>
        <dbReference type="Proteomes" id="UP000288805"/>
    </source>
</evidence>